<dbReference type="SMART" id="SM01281">
    <property type="entry name" value="Med12"/>
    <property type="match status" value="1"/>
</dbReference>
<comment type="caution">
    <text evidence="10">The sequence shown here is derived from an EMBL/GenBank/DDBJ whole genome shotgun (WGS) entry which is preliminary data.</text>
</comment>
<feature type="compositionally biased region" description="Low complexity" evidence="8">
    <location>
        <begin position="1689"/>
        <end position="1713"/>
    </location>
</feature>
<evidence type="ECO:0000256" key="5">
    <source>
        <dbReference type="ARBA" id="ARBA00023159"/>
    </source>
</evidence>
<evidence type="ECO:0000256" key="8">
    <source>
        <dbReference type="SAM" id="MobiDB-lite"/>
    </source>
</evidence>
<comment type="similarity">
    <text evidence="2">Belongs to the Mediator complex subunit 12 family.</text>
</comment>
<dbReference type="PANTHER" id="PTHR46567">
    <property type="entry name" value="MEDIATOR OF RNA POLYMERASE II TRANSCRIPTION SUBUNIT 12"/>
    <property type="match status" value="1"/>
</dbReference>
<keyword evidence="5" id="KW-0010">Activator</keyword>
<keyword evidence="7" id="KW-0539">Nucleus</keyword>
<keyword evidence="6" id="KW-0804">Transcription</keyword>
<feature type="region of interest" description="Disordered" evidence="8">
    <location>
        <begin position="589"/>
        <end position="612"/>
    </location>
</feature>
<dbReference type="Proteomes" id="UP000614601">
    <property type="component" value="Unassembled WGS sequence"/>
</dbReference>
<feature type="compositionally biased region" description="Low complexity" evidence="8">
    <location>
        <begin position="1803"/>
        <end position="1816"/>
    </location>
</feature>
<dbReference type="EMBL" id="CAJFCW020000001">
    <property type="protein sequence ID" value="CAG9086120.1"/>
    <property type="molecule type" value="Genomic_DNA"/>
</dbReference>
<keyword evidence="4" id="KW-0805">Transcription regulation</keyword>
<dbReference type="EMBL" id="CAJFDH010000001">
    <property type="protein sequence ID" value="CAD5207559.1"/>
    <property type="molecule type" value="Genomic_DNA"/>
</dbReference>
<keyword evidence="11" id="KW-1185">Reference proteome</keyword>
<feature type="domain" description="Mediator complex subunit Med12" evidence="9">
    <location>
        <begin position="106"/>
        <end position="165"/>
    </location>
</feature>
<feature type="region of interest" description="Disordered" evidence="8">
    <location>
        <begin position="1"/>
        <end position="44"/>
    </location>
</feature>
<evidence type="ECO:0000256" key="6">
    <source>
        <dbReference type="ARBA" id="ARBA00023163"/>
    </source>
</evidence>
<evidence type="ECO:0000256" key="3">
    <source>
        <dbReference type="ARBA" id="ARBA00022491"/>
    </source>
</evidence>
<evidence type="ECO:0000256" key="4">
    <source>
        <dbReference type="ARBA" id="ARBA00023015"/>
    </source>
</evidence>
<evidence type="ECO:0000256" key="7">
    <source>
        <dbReference type="ARBA" id="ARBA00023242"/>
    </source>
</evidence>
<dbReference type="OrthoDB" id="20828at2759"/>
<dbReference type="InterPro" id="IPR019035">
    <property type="entry name" value="Mediator_Med12"/>
</dbReference>
<feature type="compositionally biased region" description="Basic and acidic residues" evidence="8">
    <location>
        <begin position="632"/>
        <end position="650"/>
    </location>
</feature>
<evidence type="ECO:0000313" key="11">
    <source>
        <dbReference type="Proteomes" id="UP000614601"/>
    </source>
</evidence>
<feature type="compositionally biased region" description="Pro residues" evidence="8">
    <location>
        <begin position="1857"/>
        <end position="1869"/>
    </location>
</feature>
<feature type="compositionally biased region" description="Polar residues" evidence="8">
    <location>
        <begin position="1891"/>
        <end position="1907"/>
    </location>
</feature>
<dbReference type="Pfam" id="PF12145">
    <property type="entry name" value="Med12-LCEWAV"/>
    <property type="match status" value="1"/>
</dbReference>
<feature type="compositionally biased region" description="Basic and acidic residues" evidence="8">
    <location>
        <begin position="35"/>
        <end position="44"/>
    </location>
</feature>
<comment type="subcellular location">
    <subcellularLocation>
        <location evidence="1">Nucleus</location>
    </subcellularLocation>
</comment>
<evidence type="ECO:0000313" key="10">
    <source>
        <dbReference type="EMBL" id="CAD5207559.1"/>
    </source>
</evidence>
<dbReference type="InterPro" id="IPR021990">
    <property type="entry name" value="Mediator_Med12_LCEWAV"/>
</dbReference>
<gene>
    <name evidence="10" type="ORF">BOKJ2_LOCUS2243</name>
</gene>
<feature type="compositionally biased region" description="Low complexity" evidence="8">
    <location>
        <begin position="1824"/>
        <end position="1856"/>
    </location>
</feature>
<dbReference type="Pfam" id="PF09497">
    <property type="entry name" value="Med12"/>
    <property type="match status" value="1"/>
</dbReference>
<protein>
    <recommendedName>
        <fullName evidence="9">Mediator complex subunit Med12 domain-containing protein</fullName>
    </recommendedName>
</protein>
<feature type="compositionally biased region" description="Low complexity" evidence="8">
    <location>
        <begin position="1918"/>
        <end position="1952"/>
    </location>
</feature>
<dbReference type="PANTHER" id="PTHR46567:SF1">
    <property type="entry name" value="MEDIATOR OF RNA POLYMERASE II TRANSCRIPTION SUBUNIT 12"/>
    <property type="match status" value="1"/>
</dbReference>
<dbReference type="Proteomes" id="UP000783686">
    <property type="component" value="Unassembled WGS sequence"/>
</dbReference>
<evidence type="ECO:0000256" key="1">
    <source>
        <dbReference type="ARBA" id="ARBA00004123"/>
    </source>
</evidence>
<sequence>MSSTNSPHVFSLHQVGEKRPFRKHKMPPDVYPQDPKQEEDSMSTERLRRGFMCQVPSCEWENYTTKNSRNMDDALARASKLIKNVIQQKDEHNKFQLDKKKQKDYTFLMLNNTNVPKEKTNWYDELAKGRSLAALAKKLPNIKKDGLEILFQSKVPIPRAIWCLKMNQIGLMIQQAQPNRGKKQLDQIKTVASFFKAQLKKLDSVQLSQLDCTQIYQRWPYYNMLFKNCFEEGVLDRQEFLFELCDLQTEYMNFALDRSHVFRLLINFTSNFIDYVTQNVFISRRLGYICAYRLEKYITEHEKKFGTISDYTEVINDFDACSAHRNIILILSGILRALIIDCPAAFVWNPTDVKSGSPEQLAGSPLDRFPRIEPFLVDNYFPPITRAKDILKRRLHEIRSRSQNVENKWARESGSQKGFCRIVNLCINVVAALDSFDVTTPNAYKNLYRSVFNEGFSGSLDSDHQTDMVFRVKSCLQWAITNEREGSHRALVVAKLFSLRESVCEVKNISSFAGFKLQDLLIDYINHEMPKTDHENFRKEYGNLIQVFFELQRMGLFDHDAYVRSLLRCGHLTTPIMVKIAELNPNSFSPTKSIDESERQDTSTPVKPDLSSGVISFIPPVDNSPMPVLQKPKCDSPWKNRQASDDSMDVDDKKEEMAWLLPEAALSSDEHIFLDNPPGLTVHERFLLQLPVEQLEENRESRNQRLSFIYGTSTEWDSAKAQLNQIAAEISKIWQKKNCFQFKAGSTEFGLKIRTKSDECAEFRQLTYNDQVVVVGKCVDSFMAAIYEFLDRKTIHIPTAEGLDVICMMMEECKYYAGIVELATELISTLKDIEEYIDSFESDYMPGFIASQMAYVICSYLAAHSDYFFCSKEAPEIVASLLETFDQAIRGQGYPQTGWSRAVIQFIWNTRTLLIDAKLATPDQLPARKQDFRRNFHEDLPRTSPETLKYNPELCMDMLEGVKRVFDYELYKLHLPSIEDDHSRYSFVCNVFKKALELKNDTEKLTELANFCSHVAAQKHMASTFYNCILEMCYPNQSKKMFLKEIGLNMDDIGNHYSMSTFILLLAARYCFSVHVLTHMLIYQVLVPIIQDDAQAPRIIASNVNGLCFTLRIVSGLVTASDRPFQLKFEEHRPIGQIRALRMLQINELDKVIFQLLSAVALLNENVKNDKNSRPQLAAMVKCSLLSMCEEEWVTKRMFWACETDLATDSDQKQKKDELFSCKKLKDNSVGQHLLRLALRRRAERKVKQELIVCKSNSRKSLLEKLFTTINLWNFHATLYDLRQLIKESNPNPQSKHAYQAAVHADVLSSEIARCCGELFGKVQNDRSLLEAPPLHEFKLADLNCYWLLGPLIKDCPQPENMPANFVNCSVKGKFLKDTATRLENSKRDENPKKLPNFLSQPPFVNLVLACLDGEEQQGDGLASALLKQLQELVNRVKEDTTVPHSHEFINEERTELLLRLNLISGMFETLKTSSVDQWSLVLFQLMYYGIISPDKDKDHFDATFDMLSMLIHSTLQSSQDGDRCRSPMYNTVVKKIKKELGERLIPTDLHCLQQLLPIPRRKLADNAAWDLFGYQLPQKTKAPEAKNSRVAVAEFAYSPQATRIDKFPQMAQKSLISLLQHTHFKDYKMPGIWGCKTDRQQNDLFLQIPEVERDPDEPAPPAMPQPMFAQPSGMPNSQFHQNPQMMHMGQSQPQMGPSSSMGGQMGPGSQIPGQGGPIGPSAGMGSNSGMGGQMGQAGTMGGQMGQAGSMGGQMGPTGAMGPGNPMGPNGGMGGQMGQAGTMAPGMGPGNQMGPSNSMPSQMGPNSSMPGQMGPSGPMPGPTNPMAGQMPPGGPMNPAGMGMPMNMPQNRMAMPMPNQPPPQGTPPPNRGGRGRKTTTPTQRGTKRKSKTNLMDLQDQPQHPTTANFPHAPPTHHAQQQMMQQGFSQQQQQQWHLQQQQMRMSQQRMQQQPPQHPQPQQPQMPPNVQQGAGMQNETKHQLQDAILRRQRNQQMQQNRP</sequence>
<dbReference type="GO" id="GO:0016592">
    <property type="term" value="C:mediator complex"/>
    <property type="evidence" value="ECO:0007669"/>
    <property type="project" value="InterPro"/>
</dbReference>
<feature type="region of interest" description="Disordered" evidence="8">
    <location>
        <begin position="1784"/>
        <end position="1999"/>
    </location>
</feature>
<feature type="region of interest" description="Disordered" evidence="8">
    <location>
        <begin position="1688"/>
        <end position="1726"/>
    </location>
</feature>
<organism evidence="10 11">
    <name type="scientific">Bursaphelenchus okinawaensis</name>
    <dbReference type="NCBI Taxonomy" id="465554"/>
    <lineage>
        <taxon>Eukaryota</taxon>
        <taxon>Metazoa</taxon>
        <taxon>Ecdysozoa</taxon>
        <taxon>Nematoda</taxon>
        <taxon>Chromadorea</taxon>
        <taxon>Rhabditida</taxon>
        <taxon>Tylenchina</taxon>
        <taxon>Tylenchomorpha</taxon>
        <taxon>Aphelenchoidea</taxon>
        <taxon>Aphelenchoididae</taxon>
        <taxon>Bursaphelenchus</taxon>
    </lineage>
</organism>
<feature type="compositionally biased region" description="Pro residues" evidence="8">
    <location>
        <begin position="1953"/>
        <end position="1964"/>
    </location>
</feature>
<dbReference type="GO" id="GO:0003712">
    <property type="term" value="F:transcription coregulator activity"/>
    <property type="evidence" value="ECO:0007669"/>
    <property type="project" value="InterPro"/>
</dbReference>
<dbReference type="GO" id="GO:0006357">
    <property type="term" value="P:regulation of transcription by RNA polymerase II"/>
    <property type="evidence" value="ECO:0007669"/>
    <property type="project" value="InterPro"/>
</dbReference>
<name>A0A811JVU0_9BILA</name>
<keyword evidence="3" id="KW-0678">Repressor</keyword>
<evidence type="ECO:0000259" key="9">
    <source>
        <dbReference type="SMART" id="SM01281"/>
    </source>
</evidence>
<proteinExistence type="inferred from homology"/>
<accession>A0A811JVU0</accession>
<evidence type="ECO:0000256" key="2">
    <source>
        <dbReference type="ARBA" id="ARBA00010289"/>
    </source>
</evidence>
<feature type="region of interest" description="Disordered" evidence="8">
    <location>
        <begin position="626"/>
        <end position="650"/>
    </location>
</feature>
<reference evidence="10" key="1">
    <citation type="submission" date="2020-09" db="EMBL/GenBank/DDBJ databases">
        <authorList>
            <person name="Kikuchi T."/>
        </authorList>
    </citation>
    <scope>NUCLEOTIDE SEQUENCE</scope>
    <source>
        <strain evidence="10">SH1</strain>
    </source>
</reference>